<evidence type="ECO:0000256" key="2">
    <source>
        <dbReference type="SAM" id="MobiDB-lite"/>
    </source>
</evidence>
<sequence>MASTYPPKSSNSNDDDSTLYSQSPHAPIDKRQARRRLKAQHRAGQYGDPTYITLLVLALALLYWLLPVPGIFELLYGRSKNRSAHTCACDNAAAVKIEPAMPWQKQFTLSSRSKGCHLVTNEVMPHIEEGLKGVKVGILTLFIQHTSAALSLNENFDRDVRTDMDMALDKVVPESLPWKHTDEGPDDSVSHTKASLIGPSITIPITDGRLNVGTWQGFYLCEFRKLAHKRKIVATIVP</sequence>
<evidence type="ECO:0000256" key="1">
    <source>
        <dbReference type="ARBA" id="ARBA00005534"/>
    </source>
</evidence>
<keyword evidence="3" id="KW-0472">Membrane</keyword>
<dbReference type="AlphaFoldDB" id="A0A077R4X6"/>
<evidence type="ECO:0000313" key="4">
    <source>
        <dbReference type="EMBL" id="CDI51969.1"/>
    </source>
</evidence>
<reference evidence="4" key="1">
    <citation type="journal article" date="2014" name="Genome Biol. Evol.">
        <title>Gene Loss Rather Than Gene Gain Is Associated with a Host Jump from Monocots to Dicots in the Smut Fungus Melanopsichium pennsylvanicum.</title>
        <authorList>
            <person name="Sharma R."/>
            <person name="Mishra B."/>
            <person name="Runge F."/>
            <person name="Thines M."/>
        </authorList>
    </citation>
    <scope>NUCLEOTIDE SEQUENCE</scope>
    <source>
        <strain evidence="4">4</strain>
    </source>
</reference>
<accession>A0A077R4X6</accession>
<dbReference type="PANTHER" id="PTHR30615">
    <property type="entry name" value="UNCHARACTERIZED PROTEIN YJBQ-RELATED"/>
    <property type="match status" value="1"/>
</dbReference>
<feature type="region of interest" description="Disordered" evidence="2">
    <location>
        <begin position="1"/>
        <end position="41"/>
    </location>
</feature>
<feature type="compositionally biased region" description="Basic residues" evidence="2">
    <location>
        <begin position="32"/>
        <end position="41"/>
    </location>
</feature>
<dbReference type="InterPro" id="IPR035917">
    <property type="entry name" value="YjbQ-like_sf"/>
</dbReference>
<dbReference type="SUPFAM" id="SSF111038">
    <property type="entry name" value="YjbQ-like"/>
    <property type="match status" value="1"/>
</dbReference>
<organism evidence="4">
    <name type="scientific">Melanopsichium pennsylvanicum 4</name>
    <dbReference type="NCBI Taxonomy" id="1398559"/>
    <lineage>
        <taxon>Eukaryota</taxon>
        <taxon>Fungi</taxon>
        <taxon>Dikarya</taxon>
        <taxon>Basidiomycota</taxon>
        <taxon>Ustilaginomycotina</taxon>
        <taxon>Ustilaginomycetes</taxon>
        <taxon>Ustilaginales</taxon>
        <taxon>Ustilaginaceae</taxon>
        <taxon>Melanopsichium</taxon>
    </lineage>
</organism>
<dbReference type="Gene3D" id="2.60.120.460">
    <property type="entry name" value="YjbQ-like"/>
    <property type="match status" value="1"/>
</dbReference>
<keyword evidence="3" id="KW-1133">Transmembrane helix</keyword>
<protein>
    <submittedName>
        <fullName evidence="4">Uncharacterized conserved protein</fullName>
    </submittedName>
</protein>
<proteinExistence type="inferred from homology"/>
<dbReference type="InterPro" id="IPR001602">
    <property type="entry name" value="UPF0047_YjbQ-like"/>
</dbReference>
<name>A0A077R4X6_9BASI</name>
<dbReference type="Pfam" id="PF01894">
    <property type="entry name" value="YjbQ"/>
    <property type="match status" value="1"/>
</dbReference>
<feature type="transmembrane region" description="Helical" evidence="3">
    <location>
        <begin position="51"/>
        <end position="76"/>
    </location>
</feature>
<evidence type="ECO:0000256" key="3">
    <source>
        <dbReference type="SAM" id="Phobius"/>
    </source>
</evidence>
<dbReference type="NCBIfam" id="TIGR00149">
    <property type="entry name" value="TIGR00149_YjbQ"/>
    <property type="match status" value="1"/>
</dbReference>
<keyword evidence="3" id="KW-0812">Transmembrane</keyword>
<dbReference type="EMBL" id="HG529523">
    <property type="protein sequence ID" value="CDI51969.1"/>
    <property type="molecule type" value="Genomic_DNA"/>
</dbReference>
<comment type="similarity">
    <text evidence="1">Belongs to the UPF0047 family.</text>
</comment>
<dbReference type="PANTHER" id="PTHR30615:SF8">
    <property type="entry name" value="UPF0047 PROTEIN C4A8.02C"/>
    <property type="match status" value="1"/>
</dbReference>